<dbReference type="Proteomes" id="UP000243406">
    <property type="component" value="Unassembled WGS sequence"/>
</dbReference>
<dbReference type="Gene3D" id="2.40.50.100">
    <property type="match status" value="1"/>
</dbReference>
<dbReference type="InterPro" id="IPR058625">
    <property type="entry name" value="MdtA-like_BSH"/>
</dbReference>
<name>A0A1T5B2S5_9FIRM</name>
<feature type="domain" description="YknX-like beta-barrel" evidence="4">
    <location>
        <begin position="280"/>
        <end position="358"/>
    </location>
</feature>
<comment type="subcellular location">
    <subcellularLocation>
        <location evidence="1">Cell envelope</location>
    </subcellularLocation>
</comment>
<feature type="domain" description="Multidrug resistance protein MdtA-like barrel-sandwich hybrid" evidence="3">
    <location>
        <begin position="48"/>
        <end position="268"/>
    </location>
</feature>
<dbReference type="OrthoDB" id="250565at2"/>
<evidence type="ECO:0000313" key="5">
    <source>
        <dbReference type="EMBL" id="SKB41357.1"/>
    </source>
</evidence>
<dbReference type="GO" id="GO:0030313">
    <property type="term" value="C:cell envelope"/>
    <property type="evidence" value="ECO:0007669"/>
    <property type="project" value="UniProtKB-SubCell"/>
</dbReference>
<protein>
    <submittedName>
        <fullName evidence="5">HlyD family secretion protein</fullName>
    </submittedName>
</protein>
<keyword evidence="2" id="KW-0175">Coiled coil</keyword>
<evidence type="ECO:0000259" key="3">
    <source>
        <dbReference type="Pfam" id="PF25917"/>
    </source>
</evidence>
<dbReference type="Pfam" id="PF25990">
    <property type="entry name" value="Beta-barrel_YknX"/>
    <property type="match status" value="1"/>
</dbReference>
<keyword evidence="6" id="KW-1185">Reference proteome</keyword>
<proteinExistence type="predicted"/>
<evidence type="ECO:0000256" key="2">
    <source>
        <dbReference type="ARBA" id="ARBA00023054"/>
    </source>
</evidence>
<accession>A0A1T5B2S5</accession>
<dbReference type="EMBL" id="FUYN01000002">
    <property type="protein sequence ID" value="SKB41357.1"/>
    <property type="molecule type" value="Genomic_DNA"/>
</dbReference>
<dbReference type="InterPro" id="IPR050465">
    <property type="entry name" value="UPF0194_transport"/>
</dbReference>
<evidence type="ECO:0000256" key="1">
    <source>
        <dbReference type="ARBA" id="ARBA00004196"/>
    </source>
</evidence>
<dbReference type="Pfam" id="PF25917">
    <property type="entry name" value="BSH_RND"/>
    <property type="match status" value="1"/>
</dbReference>
<dbReference type="Gene3D" id="2.40.30.170">
    <property type="match status" value="1"/>
</dbReference>
<evidence type="ECO:0000313" key="6">
    <source>
        <dbReference type="Proteomes" id="UP000243406"/>
    </source>
</evidence>
<reference evidence="6" key="1">
    <citation type="submission" date="2017-02" db="EMBL/GenBank/DDBJ databases">
        <authorList>
            <person name="Varghese N."/>
            <person name="Submissions S."/>
        </authorList>
    </citation>
    <scope>NUCLEOTIDE SEQUENCE [LARGE SCALE GENOMIC DNA]</scope>
    <source>
        <strain evidence="6">ATCC 35199</strain>
    </source>
</reference>
<dbReference type="AlphaFoldDB" id="A0A1T5B2S5"/>
<dbReference type="InterPro" id="IPR058636">
    <property type="entry name" value="Beta-barrel_YknX"/>
</dbReference>
<gene>
    <name evidence="5" type="ORF">SAMN02745120_1387</name>
</gene>
<dbReference type="PROSITE" id="PS51257">
    <property type="entry name" value="PROKAR_LIPOPROTEIN"/>
    <property type="match status" value="1"/>
</dbReference>
<dbReference type="SUPFAM" id="SSF111369">
    <property type="entry name" value="HlyD-like secretion proteins"/>
    <property type="match status" value="2"/>
</dbReference>
<sequence>MTKQFTLTRKLLVFFIISLLLLSSVLTGCTTSSAEDLNLLQGNLEAEDVDINTKIPGKILTIEVEEGQYIEKDDVIATIDAKDLAAKREGLVAQANAALAAVDIAKAQQQAAEGQLEAAKALLSKAQNGARSEDIQKAQANYDIMKKSYDRILALYEEGAVALAQLDEIETKLKVAEQDLSIAKSGARAEDIEAAKGQVAAAQGQVAAAAGSVIAANEKYTQAAAGITEVDTYITDAAIRSPLSGYVTSLNCSAGEMLSTGMNLATITNLDKITLTVNADETLLPKFKENQAVKVSVLSYKDEEFNGKIVQINKKPDFAIKKASNENGDFDLITYGIKIEIENKDQKLRPGMTAFINIEE</sequence>
<dbReference type="PANTHER" id="PTHR32347">
    <property type="entry name" value="EFFLUX SYSTEM COMPONENT YKNX-RELATED"/>
    <property type="match status" value="1"/>
</dbReference>
<evidence type="ECO:0000259" key="4">
    <source>
        <dbReference type="Pfam" id="PF25990"/>
    </source>
</evidence>
<dbReference type="RefSeq" id="WP_079589271.1">
    <property type="nucleotide sequence ID" value="NZ_FUYN01000002.1"/>
</dbReference>
<organism evidence="5 6">
    <name type="scientific">Acetoanaerobium noterae</name>
    <dbReference type="NCBI Taxonomy" id="745369"/>
    <lineage>
        <taxon>Bacteria</taxon>
        <taxon>Bacillati</taxon>
        <taxon>Bacillota</taxon>
        <taxon>Clostridia</taxon>
        <taxon>Peptostreptococcales</taxon>
        <taxon>Filifactoraceae</taxon>
        <taxon>Acetoanaerobium</taxon>
    </lineage>
</organism>